<proteinExistence type="predicted"/>
<evidence type="ECO:0000259" key="1">
    <source>
        <dbReference type="Pfam" id="PF12733"/>
    </source>
</evidence>
<reference evidence="2" key="1">
    <citation type="submission" date="2021-04" db="EMBL/GenBank/DDBJ databases">
        <authorList>
            <consortium name="Molecular Ecology Group"/>
        </authorList>
    </citation>
    <scope>NUCLEOTIDE SEQUENCE</scope>
</reference>
<dbReference type="AlphaFoldDB" id="A0A8S3YE57"/>
<gene>
    <name evidence="2" type="ORF">CUNI_LOCUS256</name>
</gene>
<organism evidence="2 3">
    <name type="scientific">Candidula unifasciata</name>
    <dbReference type="NCBI Taxonomy" id="100452"/>
    <lineage>
        <taxon>Eukaryota</taxon>
        <taxon>Metazoa</taxon>
        <taxon>Spiralia</taxon>
        <taxon>Lophotrochozoa</taxon>
        <taxon>Mollusca</taxon>
        <taxon>Gastropoda</taxon>
        <taxon>Heterobranchia</taxon>
        <taxon>Euthyneura</taxon>
        <taxon>Panpulmonata</taxon>
        <taxon>Eupulmonata</taxon>
        <taxon>Stylommatophora</taxon>
        <taxon>Helicina</taxon>
        <taxon>Helicoidea</taxon>
        <taxon>Geomitridae</taxon>
        <taxon>Candidula</taxon>
    </lineage>
</organism>
<evidence type="ECO:0000313" key="3">
    <source>
        <dbReference type="Proteomes" id="UP000678393"/>
    </source>
</evidence>
<comment type="caution">
    <text evidence="2">The sequence shown here is derived from an EMBL/GenBank/DDBJ whole genome shotgun (WGS) entry which is preliminary data.</text>
</comment>
<sequence length="223" mass="24320">NSGGSRDVPLKEGATTDIKIEVTSEDGHVKNYFVHARRLSAKDAVLTKLSVQNGTLEPEFNPGQEMYFCLLPSNTVTAVVTAVAPDPKNDVSINGNPPNLPISLNLGLTVANIEVTSADQSNKKAYKLDLVRKQIPRYVKFTNPKSAIEYECPISLSPLYCPITIKNSNPKCTYSGPSIIELTRTSKVDPLTGQPLQPGWDVCDLDLEKKMAAEMVVIPLTYS</sequence>
<protein>
    <recommendedName>
        <fullName evidence="1">Cadherin-like beta-sandwich-like domain-containing protein</fullName>
    </recommendedName>
</protein>
<keyword evidence="3" id="KW-1185">Reference proteome</keyword>
<dbReference type="OrthoDB" id="9991317at2759"/>
<evidence type="ECO:0000313" key="2">
    <source>
        <dbReference type="EMBL" id="CAG5114698.1"/>
    </source>
</evidence>
<dbReference type="Pfam" id="PF12733">
    <property type="entry name" value="Cadherin-like"/>
    <property type="match status" value="1"/>
</dbReference>
<accession>A0A8S3YE57</accession>
<dbReference type="InterPro" id="IPR025883">
    <property type="entry name" value="Cadherin-like_domain"/>
</dbReference>
<feature type="non-terminal residue" evidence="2">
    <location>
        <position position="223"/>
    </location>
</feature>
<name>A0A8S3YE57_9EUPU</name>
<dbReference type="EMBL" id="CAJHNH020000025">
    <property type="protein sequence ID" value="CAG5114698.1"/>
    <property type="molecule type" value="Genomic_DNA"/>
</dbReference>
<dbReference type="SUPFAM" id="SSF57850">
    <property type="entry name" value="RING/U-box"/>
    <property type="match status" value="1"/>
</dbReference>
<feature type="domain" description="Cadherin-like beta-sandwich-like" evidence="1">
    <location>
        <begin position="46"/>
        <end position="132"/>
    </location>
</feature>
<dbReference type="Proteomes" id="UP000678393">
    <property type="component" value="Unassembled WGS sequence"/>
</dbReference>
<feature type="non-terminal residue" evidence="2">
    <location>
        <position position="1"/>
    </location>
</feature>